<evidence type="ECO:0000313" key="1">
    <source>
        <dbReference type="EMBL" id="KAK8565347.1"/>
    </source>
</evidence>
<name>A0ABR2ETJ3_9ROSI</name>
<keyword evidence="2" id="KW-1185">Reference proteome</keyword>
<comment type="caution">
    <text evidence="1">The sequence shown here is derived from an EMBL/GenBank/DDBJ whole genome shotgun (WGS) entry which is preliminary data.</text>
</comment>
<sequence length="179" mass="21091">MNISGGSFTWSNKRVDGDCVQEKLDRCFFNSEWSSRFPYAQGLALPAIQSDHNPIIIRLLDEGNKRKPSFKFETKWLEDDECDEVIKRAWTRGNNERYLPTFRQCISNTRKNLKEWNKVKFGNPKKQLDSIARQITELQSKTLTNETKVELQSLEEKMDKLLVMEERKFQLIDVMKPLN</sequence>
<dbReference type="PANTHER" id="PTHR33710:SF71">
    <property type="entry name" value="ENDONUCLEASE_EXONUCLEASE_PHOSPHATASE DOMAIN-CONTAINING PROTEIN"/>
    <property type="match status" value="1"/>
</dbReference>
<dbReference type="InterPro" id="IPR036691">
    <property type="entry name" value="Endo/exonu/phosph_ase_sf"/>
</dbReference>
<protein>
    <recommendedName>
        <fullName evidence="3">Endonuclease/exonuclease/phosphatase domain-containing protein</fullName>
    </recommendedName>
</protein>
<organism evidence="1 2">
    <name type="scientific">Hibiscus sabdariffa</name>
    <name type="common">roselle</name>
    <dbReference type="NCBI Taxonomy" id="183260"/>
    <lineage>
        <taxon>Eukaryota</taxon>
        <taxon>Viridiplantae</taxon>
        <taxon>Streptophyta</taxon>
        <taxon>Embryophyta</taxon>
        <taxon>Tracheophyta</taxon>
        <taxon>Spermatophyta</taxon>
        <taxon>Magnoliopsida</taxon>
        <taxon>eudicotyledons</taxon>
        <taxon>Gunneridae</taxon>
        <taxon>Pentapetalae</taxon>
        <taxon>rosids</taxon>
        <taxon>malvids</taxon>
        <taxon>Malvales</taxon>
        <taxon>Malvaceae</taxon>
        <taxon>Malvoideae</taxon>
        <taxon>Hibiscus</taxon>
    </lineage>
</organism>
<dbReference type="Proteomes" id="UP001472677">
    <property type="component" value="Unassembled WGS sequence"/>
</dbReference>
<evidence type="ECO:0000313" key="2">
    <source>
        <dbReference type="Proteomes" id="UP001472677"/>
    </source>
</evidence>
<dbReference type="PANTHER" id="PTHR33710">
    <property type="entry name" value="BNAC02G09200D PROTEIN"/>
    <property type="match status" value="1"/>
</dbReference>
<dbReference type="Gene3D" id="3.60.10.10">
    <property type="entry name" value="Endonuclease/exonuclease/phosphatase"/>
    <property type="match status" value="1"/>
</dbReference>
<accession>A0ABR2ETJ3</accession>
<dbReference type="EMBL" id="JBBPBM010000010">
    <property type="protein sequence ID" value="KAK8565347.1"/>
    <property type="molecule type" value="Genomic_DNA"/>
</dbReference>
<gene>
    <name evidence="1" type="ORF">V6N12_058913</name>
</gene>
<reference evidence="1 2" key="1">
    <citation type="journal article" date="2024" name="G3 (Bethesda)">
        <title>Genome assembly of Hibiscus sabdariffa L. provides insights into metabolisms of medicinal natural products.</title>
        <authorList>
            <person name="Kim T."/>
        </authorList>
    </citation>
    <scope>NUCLEOTIDE SEQUENCE [LARGE SCALE GENOMIC DNA]</scope>
    <source>
        <strain evidence="1">TK-2024</strain>
        <tissue evidence="1">Old leaves</tissue>
    </source>
</reference>
<dbReference type="SUPFAM" id="SSF56219">
    <property type="entry name" value="DNase I-like"/>
    <property type="match status" value="1"/>
</dbReference>
<proteinExistence type="predicted"/>
<evidence type="ECO:0008006" key="3">
    <source>
        <dbReference type="Google" id="ProtNLM"/>
    </source>
</evidence>